<dbReference type="Proteomes" id="UP001291623">
    <property type="component" value="Unassembled WGS sequence"/>
</dbReference>
<evidence type="ECO:0000313" key="4">
    <source>
        <dbReference type="EMBL" id="KAK4341156.1"/>
    </source>
</evidence>
<organism evidence="4 5">
    <name type="scientific">Anisodus tanguticus</name>
    <dbReference type="NCBI Taxonomy" id="243964"/>
    <lineage>
        <taxon>Eukaryota</taxon>
        <taxon>Viridiplantae</taxon>
        <taxon>Streptophyta</taxon>
        <taxon>Embryophyta</taxon>
        <taxon>Tracheophyta</taxon>
        <taxon>Spermatophyta</taxon>
        <taxon>Magnoliopsida</taxon>
        <taxon>eudicotyledons</taxon>
        <taxon>Gunneridae</taxon>
        <taxon>Pentapetalae</taxon>
        <taxon>asterids</taxon>
        <taxon>lamiids</taxon>
        <taxon>Solanales</taxon>
        <taxon>Solanaceae</taxon>
        <taxon>Solanoideae</taxon>
        <taxon>Hyoscyameae</taxon>
        <taxon>Anisodus</taxon>
    </lineage>
</organism>
<feature type="domain" description="NB-ARC" evidence="3">
    <location>
        <begin position="110"/>
        <end position="158"/>
    </location>
</feature>
<evidence type="ECO:0000256" key="1">
    <source>
        <dbReference type="ARBA" id="ARBA00022614"/>
    </source>
</evidence>
<evidence type="ECO:0000313" key="5">
    <source>
        <dbReference type="Proteomes" id="UP001291623"/>
    </source>
</evidence>
<evidence type="ECO:0000256" key="2">
    <source>
        <dbReference type="ARBA" id="ARBA00022821"/>
    </source>
</evidence>
<proteinExistence type="predicted"/>
<keyword evidence="1" id="KW-0433">Leucine-rich repeat</keyword>
<dbReference type="PANTHER" id="PTHR36766">
    <property type="entry name" value="PLANT BROAD-SPECTRUM MILDEW RESISTANCE PROTEIN RPW8"/>
    <property type="match status" value="1"/>
</dbReference>
<name>A0AAE1UVJ3_9SOLA</name>
<keyword evidence="2" id="KW-0611">Plant defense</keyword>
<dbReference type="AlphaFoldDB" id="A0AAE1UVJ3"/>
<reference evidence="4" key="1">
    <citation type="submission" date="2023-12" db="EMBL/GenBank/DDBJ databases">
        <title>Genome assembly of Anisodus tanguticus.</title>
        <authorList>
            <person name="Wang Y.-J."/>
        </authorList>
    </citation>
    <scope>NUCLEOTIDE SEQUENCE</scope>
    <source>
        <strain evidence="4">KB-2021</strain>
        <tissue evidence="4">Leaf</tissue>
    </source>
</reference>
<evidence type="ECO:0000259" key="3">
    <source>
        <dbReference type="Pfam" id="PF00931"/>
    </source>
</evidence>
<sequence length="213" mass="23809">MRCYSNGSLESLIKPDIRTLSKKLSHLISFIGNGDCRIPQELWRRSISAAYEVELHVDSILVRCNALQHLLFTLPSALKEIELTNKEFVEVSGSSLSMGSSRVAKPSPLISTRSGSKIILTSRVAWQAKKLSDPYYLQFLTTEESWELLQKKVFQGDSCPPELCEVGLQAARKCKGLPLVIVLIAGIIAKASLWNEIARHLSSHLVWDKEKSM</sequence>
<keyword evidence="5" id="KW-1185">Reference proteome</keyword>
<comment type="caution">
    <text evidence="4">The sequence shown here is derived from an EMBL/GenBank/DDBJ whole genome shotgun (WGS) entry which is preliminary data.</text>
</comment>
<gene>
    <name evidence="4" type="ORF">RND71_039657</name>
</gene>
<dbReference type="InterPro" id="IPR027417">
    <property type="entry name" value="P-loop_NTPase"/>
</dbReference>
<accession>A0AAE1UVJ3</accession>
<dbReference type="EMBL" id="JAVYJV010000022">
    <property type="protein sequence ID" value="KAK4341156.1"/>
    <property type="molecule type" value="Genomic_DNA"/>
</dbReference>
<dbReference type="PANTHER" id="PTHR36766:SF44">
    <property type="entry name" value="NBS-CODING RESISTANCE GENE ANALOG"/>
    <property type="match status" value="1"/>
</dbReference>
<dbReference type="GO" id="GO:0043531">
    <property type="term" value="F:ADP binding"/>
    <property type="evidence" value="ECO:0007669"/>
    <property type="project" value="InterPro"/>
</dbReference>
<dbReference type="InterPro" id="IPR002182">
    <property type="entry name" value="NB-ARC"/>
</dbReference>
<dbReference type="InterPro" id="IPR042197">
    <property type="entry name" value="Apaf_helical"/>
</dbReference>
<dbReference type="Pfam" id="PF00931">
    <property type="entry name" value="NB-ARC"/>
    <property type="match status" value="1"/>
</dbReference>
<dbReference type="SUPFAM" id="SSF52540">
    <property type="entry name" value="P-loop containing nucleoside triphosphate hydrolases"/>
    <property type="match status" value="1"/>
</dbReference>
<protein>
    <recommendedName>
        <fullName evidence="3">NB-ARC domain-containing protein</fullName>
    </recommendedName>
</protein>
<dbReference type="GO" id="GO:0006952">
    <property type="term" value="P:defense response"/>
    <property type="evidence" value="ECO:0007669"/>
    <property type="project" value="UniProtKB-KW"/>
</dbReference>
<dbReference type="Gene3D" id="1.10.8.430">
    <property type="entry name" value="Helical domain of apoptotic protease-activating factors"/>
    <property type="match status" value="1"/>
</dbReference>